<dbReference type="InterPro" id="IPR032466">
    <property type="entry name" value="Metal_Hydrolase"/>
</dbReference>
<dbReference type="PANTHER" id="PTHR10443">
    <property type="entry name" value="MICROSOMAL DIPEPTIDASE"/>
    <property type="match status" value="1"/>
</dbReference>
<dbReference type="RefSeq" id="WP_274359779.1">
    <property type="nucleotide sequence ID" value="NZ_CP118101.1"/>
</dbReference>
<dbReference type="GO" id="GO:0006508">
    <property type="term" value="P:proteolysis"/>
    <property type="evidence" value="ECO:0007669"/>
    <property type="project" value="InterPro"/>
</dbReference>
<dbReference type="PANTHER" id="PTHR10443:SF12">
    <property type="entry name" value="DIPEPTIDASE"/>
    <property type="match status" value="1"/>
</dbReference>
<dbReference type="EMBL" id="CP118101">
    <property type="protein sequence ID" value="WDH84559.1"/>
    <property type="molecule type" value="Genomic_DNA"/>
</dbReference>
<proteinExistence type="predicted"/>
<dbReference type="Gene3D" id="3.20.20.140">
    <property type="entry name" value="Metal-dependent hydrolases"/>
    <property type="match status" value="1"/>
</dbReference>
<evidence type="ECO:0000313" key="2">
    <source>
        <dbReference type="Proteomes" id="UP001220962"/>
    </source>
</evidence>
<dbReference type="SUPFAM" id="SSF51556">
    <property type="entry name" value="Metallo-dependent hydrolases"/>
    <property type="match status" value="1"/>
</dbReference>
<dbReference type="PROSITE" id="PS51365">
    <property type="entry name" value="RENAL_DIPEPTIDASE_2"/>
    <property type="match status" value="1"/>
</dbReference>
<dbReference type="GO" id="GO:0070573">
    <property type="term" value="F:metallodipeptidase activity"/>
    <property type="evidence" value="ECO:0007669"/>
    <property type="project" value="InterPro"/>
</dbReference>
<accession>A0AAX3N6D6</accession>
<dbReference type="AlphaFoldDB" id="A0AAX3N6D6"/>
<name>A0AAX3N6D6_9BACL</name>
<dbReference type="Proteomes" id="UP001220962">
    <property type="component" value="Chromosome"/>
</dbReference>
<dbReference type="InterPro" id="IPR008257">
    <property type="entry name" value="Pept_M19"/>
</dbReference>
<reference evidence="1" key="1">
    <citation type="submission" date="2023-02" db="EMBL/GenBank/DDBJ databases">
        <title>Pathogen: clinical or host-associated sample.</title>
        <authorList>
            <person name="Hergert J."/>
            <person name="Casey R."/>
            <person name="Wagner J."/>
            <person name="Young E.L."/>
            <person name="Oakeson K.F."/>
        </authorList>
    </citation>
    <scope>NUCLEOTIDE SEQUENCE</scope>
    <source>
        <strain evidence="1">2022CK-00830</strain>
    </source>
</reference>
<gene>
    <name evidence="1" type="ORF">PUW23_10255</name>
</gene>
<organism evidence="1 2">
    <name type="scientific">Paenibacillus urinalis</name>
    <dbReference type="NCBI Taxonomy" id="521520"/>
    <lineage>
        <taxon>Bacteria</taxon>
        <taxon>Bacillati</taxon>
        <taxon>Bacillota</taxon>
        <taxon>Bacilli</taxon>
        <taxon>Bacillales</taxon>
        <taxon>Paenibacillaceae</taxon>
        <taxon>Paenibacillus</taxon>
    </lineage>
</organism>
<sequence>MVNIIPVVDMHCDVLSKIQMNAELQFLKGPGLDVTQQRLEEGNVMLQTFAIYLSEKLGSLRFEHIMKQIEIYNQLGLKLVQSKEDISFLRKHLNNMRGGQWGLLSLEGVDGLEGNLYYLELCYRLGVRFVGITWNHANWAADGILEARNGGFTNKGRSLLHRCNEIGMLMDVSHLSEAGFWELADTSAQPFIASHSNARSVCPHPRNLTNDQIRAVVALNGRIGMTFVPWFVKEKGPVKISDLLKHIERVCELGGEKHLMFGSDFDGIHEWIQGLEHPGTYPELVNSLLKHYPESVVRGFMYDNILSFMEENLKSMER</sequence>
<protein>
    <submittedName>
        <fullName evidence="1">Dipeptidase</fullName>
    </submittedName>
</protein>
<dbReference type="Pfam" id="PF01244">
    <property type="entry name" value="Peptidase_M19"/>
    <property type="match status" value="1"/>
</dbReference>
<evidence type="ECO:0000313" key="1">
    <source>
        <dbReference type="EMBL" id="WDH84559.1"/>
    </source>
</evidence>